<keyword evidence="2" id="KW-1003">Cell membrane</keyword>
<dbReference type="PANTHER" id="PTHR34390:SF1">
    <property type="entry name" value="SUCCINATE TRANSPORTER SUBUNIT YJJB-RELATED"/>
    <property type="match status" value="1"/>
</dbReference>
<dbReference type="PANTHER" id="PTHR34390">
    <property type="entry name" value="UPF0442 PROTEIN YJJB-RELATED"/>
    <property type="match status" value="1"/>
</dbReference>
<evidence type="ECO:0000256" key="8">
    <source>
        <dbReference type="SAM" id="Phobius"/>
    </source>
</evidence>
<keyword evidence="5 8" id="KW-1133">Transmembrane helix</keyword>
<dbReference type="AlphaFoldDB" id="A0A845QGJ8"/>
<feature type="transmembrane region" description="Helical" evidence="8">
    <location>
        <begin position="111"/>
        <end position="134"/>
    </location>
</feature>
<keyword evidence="3" id="KW-0997">Cell inner membrane</keyword>
<sequence length="146" mass="15467">MIEFVLQGIAACIGTAAFAVLFKVPGRQCGVCGLVGLAGWIIYTLCIPFMSIALASFLAASVIALLARILAVFCKVPANVIMIPGIFPIIPGISIYNMIYNLFIGNTVQGLSGGFAVLKIIGAMVLGMVAVFSLPRSMFRRHKKVS</sequence>
<proteinExistence type="inferred from homology"/>
<keyword evidence="4 8" id="KW-0812">Transmembrane</keyword>
<comment type="caution">
    <text evidence="10">The sequence shown here is derived from an EMBL/GenBank/DDBJ whole genome shotgun (WGS) entry which is preliminary data.</text>
</comment>
<reference evidence="10 11" key="1">
    <citation type="submission" date="2018-08" db="EMBL/GenBank/DDBJ databases">
        <title>Murine metabolic-syndrome-specific gut microbial biobank.</title>
        <authorList>
            <person name="Liu C."/>
        </authorList>
    </citation>
    <scope>NUCLEOTIDE SEQUENCE [LARGE SCALE GENOMIC DNA]</scope>
    <source>
        <strain evidence="10 11">28</strain>
    </source>
</reference>
<organism evidence="10 11">
    <name type="scientific">Anaerotruncus colihominis</name>
    <dbReference type="NCBI Taxonomy" id="169435"/>
    <lineage>
        <taxon>Bacteria</taxon>
        <taxon>Bacillati</taxon>
        <taxon>Bacillota</taxon>
        <taxon>Clostridia</taxon>
        <taxon>Eubacteriales</taxon>
        <taxon>Oscillospiraceae</taxon>
        <taxon>Anaerotruncus</taxon>
    </lineage>
</organism>
<evidence type="ECO:0000256" key="6">
    <source>
        <dbReference type="ARBA" id="ARBA00023136"/>
    </source>
</evidence>
<protein>
    <submittedName>
        <fullName evidence="10">Threonine/serine exporter</fullName>
    </submittedName>
</protein>
<dbReference type="EMBL" id="QXWK01000003">
    <property type="protein sequence ID" value="NBH60516.1"/>
    <property type="molecule type" value="Genomic_DNA"/>
</dbReference>
<name>A0A845QGJ8_9FIRM</name>
<dbReference type="RefSeq" id="WP_160200818.1">
    <property type="nucleotide sequence ID" value="NZ_QXWK01000003.1"/>
</dbReference>
<evidence type="ECO:0000256" key="3">
    <source>
        <dbReference type="ARBA" id="ARBA00022519"/>
    </source>
</evidence>
<dbReference type="InterPro" id="IPR050539">
    <property type="entry name" value="ThrE_Dicarb/AminoAcid_Exp"/>
</dbReference>
<evidence type="ECO:0000256" key="2">
    <source>
        <dbReference type="ARBA" id="ARBA00022475"/>
    </source>
</evidence>
<evidence type="ECO:0000259" key="9">
    <source>
        <dbReference type="Pfam" id="PF12821"/>
    </source>
</evidence>
<dbReference type="InterPro" id="IPR024528">
    <property type="entry name" value="ThrE_2"/>
</dbReference>
<comment type="similarity">
    <text evidence="7">Belongs to the ThrE exporter (TC 2.A.79) family.</text>
</comment>
<dbReference type="GO" id="GO:0015744">
    <property type="term" value="P:succinate transport"/>
    <property type="evidence" value="ECO:0007669"/>
    <property type="project" value="TreeGrafter"/>
</dbReference>
<feature type="transmembrane region" description="Helical" evidence="8">
    <location>
        <begin position="35"/>
        <end position="66"/>
    </location>
</feature>
<dbReference type="Proteomes" id="UP000446866">
    <property type="component" value="Unassembled WGS sequence"/>
</dbReference>
<keyword evidence="6 8" id="KW-0472">Membrane</keyword>
<comment type="subcellular location">
    <subcellularLocation>
        <location evidence="1">Cell membrane</location>
        <topology evidence="1">Multi-pass membrane protein</topology>
    </subcellularLocation>
</comment>
<dbReference type="Pfam" id="PF12821">
    <property type="entry name" value="ThrE_2"/>
    <property type="match status" value="1"/>
</dbReference>
<evidence type="ECO:0000256" key="5">
    <source>
        <dbReference type="ARBA" id="ARBA00022989"/>
    </source>
</evidence>
<evidence type="ECO:0000256" key="1">
    <source>
        <dbReference type="ARBA" id="ARBA00004651"/>
    </source>
</evidence>
<evidence type="ECO:0000256" key="4">
    <source>
        <dbReference type="ARBA" id="ARBA00022692"/>
    </source>
</evidence>
<accession>A0A845QGJ8</accession>
<evidence type="ECO:0000313" key="11">
    <source>
        <dbReference type="Proteomes" id="UP000446866"/>
    </source>
</evidence>
<feature type="domain" description="Threonine/Serine exporter ThrE" evidence="9">
    <location>
        <begin position="8"/>
        <end position="131"/>
    </location>
</feature>
<dbReference type="GO" id="GO:0005886">
    <property type="term" value="C:plasma membrane"/>
    <property type="evidence" value="ECO:0007669"/>
    <property type="project" value="UniProtKB-SubCell"/>
</dbReference>
<evidence type="ECO:0000313" key="10">
    <source>
        <dbReference type="EMBL" id="NBH60516.1"/>
    </source>
</evidence>
<feature type="transmembrane region" description="Helical" evidence="8">
    <location>
        <begin position="78"/>
        <end position="99"/>
    </location>
</feature>
<gene>
    <name evidence="10" type="ORF">D0435_02350</name>
</gene>
<evidence type="ECO:0000256" key="7">
    <source>
        <dbReference type="ARBA" id="ARBA00034125"/>
    </source>
</evidence>
<keyword evidence="11" id="KW-1185">Reference proteome</keyword>